<dbReference type="InterPro" id="IPR001180">
    <property type="entry name" value="CNH_dom"/>
</dbReference>
<evidence type="ECO:0000256" key="7">
    <source>
        <dbReference type="ARBA" id="ARBA00022771"/>
    </source>
</evidence>
<evidence type="ECO:0000313" key="21">
    <source>
        <dbReference type="Proteomes" id="UP001151699"/>
    </source>
</evidence>
<dbReference type="GO" id="GO:0015629">
    <property type="term" value="C:actin cytoskeleton"/>
    <property type="evidence" value="ECO:0007669"/>
    <property type="project" value="TreeGrafter"/>
</dbReference>
<dbReference type="PROSITE" id="PS50011">
    <property type="entry name" value="PROTEIN_KINASE_DOM"/>
    <property type="match status" value="1"/>
</dbReference>
<dbReference type="CDD" id="cd00029">
    <property type="entry name" value="C1"/>
    <property type="match status" value="1"/>
</dbReference>
<keyword evidence="4" id="KW-0808">Transferase</keyword>
<keyword evidence="2" id="KW-0723">Serine/threonine-protein kinase</keyword>
<evidence type="ECO:0000256" key="2">
    <source>
        <dbReference type="ARBA" id="ARBA00022527"/>
    </source>
</evidence>
<dbReference type="InterPro" id="IPR008271">
    <property type="entry name" value="Ser/Thr_kinase_AS"/>
</dbReference>
<feature type="coiled-coil region" evidence="15">
    <location>
        <begin position="776"/>
        <end position="973"/>
    </location>
</feature>
<feature type="coiled-coil region" evidence="15">
    <location>
        <begin position="1058"/>
        <end position="1197"/>
    </location>
</feature>
<evidence type="ECO:0000259" key="16">
    <source>
        <dbReference type="PROSITE" id="PS50011"/>
    </source>
</evidence>
<evidence type="ECO:0000256" key="15">
    <source>
        <dbReference type="SAM" id="Coils"/>
    </source>
</evidence>
<dbReference type="GO" id="GO:0031032">
    <property type="term" value="P:actomyosin structure organization"/>
    <property type="evidence" value="ECO:0007669"/>
    <property type="project" value="TreeGrafter"/>
</dbReference>
<dbReference type="GO" id="GO:0005737">
    <property type="term" value="C:cytoplasm"/>
    <property type="evidence" value="ECO:0007669"/>
    <property type="project" value="TreeGrafter"/>
</dbReference>
<name>A0A9Q0RST5_9DIPT</name>
<proteinExistence type="predicted"/>
<dbReference type="PROSITE" id="PS51285">
    <property type="entry name" value="AGC_KINASE_CTER"/>
    <property type="match status" value="1"/>
</dbReference>
<dbReference type="PANTHER" id="PTHR22988:SF71">
    <property type="entry name" value="CITRON RHO-INTERACTING KINASE"/>
    <property type="match status" value="1"/>
</dbReference>
<dbReference type="Gene3D" id="1.10.287.1490">
    <property type="match status" value="1"/>
</dbReference>
<evidence type="ECO:0000256" key="1">
    <source>
        <dbReference type="ARBA" id="ARBA00012513"/>
    </source>
</evidence>
<feature type="coiled-coil region" evidence="15">
    <location>
        <begin position="1263"/>
        <end position="1297"/>
    </location>
</feature>
<comment type="caution">
    <text evidence="20">The sequence shown here is derived from an EMBL/GenBank/DDBJ whole genome shotgun (WGS) entry which is preliminary data.</text>
</comment>
<evidence type="ECO:0000256" key="14">
    <source>
        <dbReference type="PROSITE-ProRule" id="PRU10141"/>
    </source>
</evidence>
<dbReference type="SUPFAM" id="SSF57889">
    <property type="entry name" value="Cysteine-rich domain"/>
    <property type="match status" value="1"/>
</dbReference>
<comment type="catalytic activity">
    <reaction evidence="12">
        <text>L-threonyl-[protein] + ATP = O-phospho-L-threonyl-[protein] + ADP + H(+)</text>
        <dbReference type="Rhea" id="RHEA:46608"/>
        <dbReference type="Rhea" id="RHEA-COMP:11060"/>
        <dbReference type="Rhea" id="RHEA-COMP:11605"/>
        <dbReference type="ChEBI" id="CHEBI:15378"/>
        <dbReference type="ChEBI" id="CHEBI:30013"/>
        <dbReference type="ChEBI" id="CHEBI:30616"/>
        <dbReference type="ChEBI" id="CHEBI:61977"/>
        <dbReference type="ChEBI" id="CHEBI:456216"/>
        <dbReference type="EC" id="2.7.11.1"/>
    </reaction>
</comment>
<feature type="binding site" evidence="14">
    <location>
        <position position="119"/>
    </location>
    <ligand>
        <name>ATP</name>
        <dbReference type="ChEBI" id="CHEBI:30616"/>
    </ligand>
</feature>
<sequence>MSDITEAISVRTTRLNNLILGRSEATSKIPKIVANGLCRESLLDTLCLLYDECDKDHLKKKDKNVQEFVKKYNAVIKETNNLRVNINDFQVKTLIGKGYFGEVHLATEKTTNDVYAIKKMLKSSAIATSQLKEERDIMATATSEWITSLQYAFQDKDHLYLVMEYLPGGDLLSLMIRNGPFDEDLARFYIAEMTLAINALHIMGYVHRDIKPENICLDRFGHLKLADFGNALQLNKDGNAITLSPVGTPDYIAPELLQTFTNTKLTKSIHGVSRIDSSQNKYPNQENIEEDEQFQISCDYWSMGVIAYEMITEVTPFHDDNVNETYNNIMNFGDFRLSKKLTYPEDLNVSTHFASLIDGLVTDASKRLPYKQIIKHPFFDGIDWNSLRRQAPPIIPSISNEEDVSNFEGIDRKGRQSTYNKTKSSVSYKGNEFSGQNLPYLGYSYVNPETTGSMLPPRKQSSESVTIRIKELERTIEEHVKHIKSLQRELLDAQRQSAQTKSLEKILLEAKAELTSLKNQLEEKTAELAAYKTEVKTLKSSLKIEEQQRLKKDNEITLLLNSTYQKWEKAKFASEKSYESRLAQSTTEIISLTKNLTARESELNSKVDECKHLQSRVAKYQEMLKASKEQNLADKQEFDHKQSQVIEGYEEKIRELKNILKNEKEEKQKAYDELREARKNLDDSICSAKSISQSKKVSERNNDEIKLRMNRQIEENKMLREEKANVERKMEELQKKFDECTNELSRIQGELSNRLSDGGSEIYRSVNGSLESLNGVEELTKQLAASQENEDHLRQKAERLEQVVARFELAVSNLEPKSAEHLLERQNEKLEGELNSVREQAILERQASRTAHLSLYKLEKQIDDLNAEKKRQVSLLELADRNLKRVRDEKDDIQLQLRDAKGTIRLKDDRLAELLTEIQNLRDNLKKEHEMWEKAELERMKEKSEIIEHVSNLHKLQEKLEEEKRKLTTTLQRNATLDFDNKRLMKEKCSLNDELAQSTECVNKLESELNLSKRNFEMLKHTCTIMNAQLDELQGMYKTEVENNKSLCEKNDNLWTQVKGHHDELKKLRTKVNELESLKDAAEFKCKQLTDELEDSKKKCEEQHKKMVGQQEELIAKTTILFEVQEQLEIVFTEKSNLQRVVENKTSELHILKEENSKILTDLFMTKEELNNLTIERKEIKDEMNLMKQELEQLNGTLLEQKNYYTQRVIKAEAIQAQFEKLSEYLQKKVEELTTKKKKSLAEVLFGTNSSSKKENIAVDRTQSTIREELKRERARSNQLKEQLLQAKTEIQTKDRTHVVEVTPVRNTVERISMRTPQKESLRRSVPKRKSFQAHRFEMSLESTAADCQFLSCMVCDKPILIGSPYWHCKECSSSVHRKCRSEVKRSCDGEVMPTVFNQLVAERDNSSDVASVVDSSEKSDYGGELILQTKNLQTPITINSVYQVESGLFLLGCETGLYSYHQLTCQLTHISGIDCVNYMAIDENLSKSVLIGSHGETLYQCDVRHLFNRAQASPGLKPKLDTVQLEITFANRIAAERWHYVAINGNNEKLYESLLIACTSARIVIMRFDVSADRFKPVCALDTAAPVTSILFTQHSAIVCSDKFFEIDLCSLHPEEFLNESDPGLVSTINSKPFAVFKVNNQEFLLCFEEFGLFVDEYGSRSRPNEMNWVNRPTGFAYRNPFLFVMYNDMIQVVRINKSYEKENELRRKIDDGTSDEIRAFLHFSAPKLMSDCDRFGVFILAKPEYNENGQHLILVDGVKALKSRMSESLVSLISSMTNVPVELSSSIETFVTE</sequence>
<dbReference type="SMART" id="SM00220">
    <property type="entry name" value="S_TKc"/>
    <property type="match status" value="1"/>
</dbReference>
<feature type="domain" description="Protein kinase" evidence="16">
    <location>
        <begin position="89"/>
        <end position="379"/>
    </location>
</feature>
<evidence type="ECO:0000313" key="20">
    <source>
        <dbReference type="EMBL" id="KAJ6628969.1"/>
    </source>
</evidence>
<evidence type="ECO:0000259" key="19">
    <source>
        <dbReference type="PROSITE" id="PS51285"/>
    </source>
</evidence>
<feature type="domain" description="CNH" evidence="18">
    <location>
        <begin position="1436"/>
        <end position="1721"/>
    </location>
</feature>
<dbReference type="Proteomes" id="UP001151699">
    <property type="component" value="Unassembled WGS sequence"/>
</dbReference>
<protein>
    <recommendedName>
        <fullName evidence="1">non-specific serine/threonine protein kinase</fullName>
        <ecNumber evidence="1">2.7.11.1</ecNumber>
    </recommendedName>
</protein>
<dbReference type="GO" id="GO:0000281">
    <property type="term" value="P:mitotic cytokinesis"/>
    <property type="evidence" value="ECO:0007669"/>
    <property type="project" value="TreeGrafter"/>
</dbReference>
<dbReference type="Gene3D" id="1.10.510.10">
    <property type="entry name" value="Transferase(Phosphotransferase) domain 1"/>
    <property type="match status" value="1"/>
</dbReference>
<dbReference type="EMBL" id="WJQU01002971">
    <property type="protein sequence ID" value="KAJ6628969.1"/>
    <property type="molecule type" value="Genomic_DNA"/>
</dbReference>
<evidence type="ECO:0000256" key="3">
    <source>
        <dbReference type="ARBA" id="ARBA00022553"/>
    </source>
</evidence>
<feature type="coiled-coil region" evidence="15">
    <location>
        <begin position="610"/>
        <end position="750"/>
    </location>
</feature>
<dbReference type="PROSITE" id="PS00107">
    <property type="entry name" value="PROTEIN_KINASE_ATP"/>
    <property type="match status" value="1"/>
</dbReference>
<dbReference type="Gene3D" id="3.30.60.20">
    <property type="match status" value="1"/>
</dbReference>
<keyword evidence="8 20" id="KW-0418">Kinase</keyword>
<evidence type="ECO:0000256" key="12">
    <source>
        <dbReference type="ARBA" id="ARBA00047899"/>
    </source>
</evidence>
<dbReference type="Pfam" id="PF00780">
    <property type="entry name" value="CNH"/>
    <property type="match status" value="1"/>
</dbReference>
<dbReference type="Pfam" id="PF00069">
    <property type="entry name" value="Pkinase"/>
    <property type="match status" value="2"/>
</dbReference>
<feature type="domain" description="Phorbol-ester/DAG-type" evidence="17">
    <location>
        <begin position="1334"/>
        <end position="1388"/>
    </location>
</feature>
<organism evidence="20 21">
    <name type="scientific">Pseudolycoriella hygida</name>
    <dbReference type="NCBI Taxonomy" id="35572"/>
    <lineage>
        <taxon>Eukaryota</taxon>
        <taxon>Metazoa</taxon>
        <taxon>Ecdysozoa</taxon>
        <taxon>Arthropoda</taxon>
        <taxon>Hexapoda</taxon>
        <taxon>Insecta</taxon>
        <taxon>Pterygota</taxon>
        <taxon>Neoptera</taxon>
        <taxon>Endopterygota</taxon>
        <taxon>Diptera</taxon>
        <taxon>Nematocera</taxon>
        <taxon>Sciaroidea</taxon>
        <taxon>Sciaridae</taxon>
        <taxon>Pseudolycoriella</taxon>
    </lineage>
</organism>
<feature type="domain" description="AGC-kinase C-terminal" evidence="19">
    <location>
        <begin position="380"/>
        <end position="455"/>
    </location>
</feature>
<dbReference type="PROSITE" id="PS50219">
    <property type="entry name" value="CNH"/>
    <property type="match status" value="1"/>
</dbReference>
<dbReference type="PROSITE" id="PS00108">
    <property type="entry name" value="PROTEIN_KINASE_ST"/>
    <property type="match status" value="1"/>
</dbReference>
<keyword evidence="21" id="KW-1185">Reference proteome</keyword>
<dbReference type="InterPro" id="IPR002219">
    <property type="entry name" value="PKC_DAG/PE"/>
</dbReference>
<dbReference type="OrthoDB" id="5919042at2759"/>
<keyword evidence="7" id="KW-0863">Zinc-finger</keyword>
<evidence type="ECO:0000259" key="17">
    <source>
        <dbReference type="PROSITE" id="PS50081"/>
    </source>
</evidence>
<keyword evidence="3" id="KW-0597">Phosphoprotein</keyword>
<dbReference type="PROSITE" id="PS50081">
    <property type="entry name" value="ZF_DAG_PE_2"/>
    <property type="match status" value="1"/>
</dbReference>
<comment type="catalytic activity">
    <reaction evidence="13">
        <text>L-seryl-[protein] + ATP = O-phospho-L-seryl-[protein] + ADP + H(+)</text>
        <dbReference type="Rhea" id="RHEA:17989"/>
        <dbReference type="Rhea" id="RHEA-COMP:9863"/>
        <dbReference type="Rhea" id="RHEA-COMP:11604"/>
        <dbReference type="ChEBI" id="CHEBI:15378"/>
        <dbReference type="ChEBI" id="CHEBI:29999"/>
        <dbReference type="ChEBI" id="CHEBI:30616"/>
        <dbReference type="ChEBI" id="CHEBI:83421"/>
        <dbReference type="ChEBI" id="CHEBI:456216"/>
        <dbReference type="EC" id="2.7.11.1"/>
    </reaction>
</comment>
<gene>
    <name evidence="20" type="primary">CIT</name>
    <name evidence="20" type="ORF">Bhyg_17268</name>
</gene>
<evidence type="ECO:0000256" key="6">
    <source>
        <dbReference type="ARBA" id="ARBA00022741"/>
    </source>
</evidence>
<keyword evidence="5" id="KW-0479">Metal-binding</keyword>
<evidence type="ECO:0000256" key="8">
    <source>
        <dbReference type="ARBA" id="ARBA00022777"/>
    </source>
</evidence>
<evidence type="ECO:0000256" key="11">
    <source>
        <dbReference type="ARBA" id="ARBA00023054"/>
    </source>
</evidence>
<dbReference type="SMART" id="SM00036">
    <property type="entry name" value="CNH"/>
    <property type="match status" value="1"/>
</dbReference>
<accession>A0A9Q0RST5</accession>
<dbReference type="FunFam" id="1.10.510.10:FF:000751">
    <property type="entry name" value="Non-specific serine/threonine protein kinase"/>
    <property type="match status" value="1"/>
</dbReference>
<dbReference type="InterPro" id="IPR046349">
    <property type="entry name" value="C1-like_sf"/>
</dbReference>
<dbReference type="InterPro" id="IPR050839">
    <property type="entry name" value="Rho-assoc_Ser/Thr_Kinase"/>
</dbReference>
<reference evidence="20" key="1">
    <citation type="submission" date="2022-07" db="EMBL/GenBank/DDBJ databases">
        <authorList>
            <person name="Trinca V."/>
            <person name="Uliana J.V.C."/>
            <person name="Torres T.T."/>
            <person name="Ward R.J."/>
            <person name="Monesi N."/>
        </authorList>
    </citation>
    <scope>NUCLEOTIDE SEQUENCE</scope>
    <source>
        <strain evidence="20">HSMRA1968</strain>
        <tissue evidence="20">Whole embryos</tissue>
    </source>
</reference>
<dbReference type="SMART" id="SM00133">
    <property type="entry name" value="S_TK_X"/>
    <property type="match status" value="1"/>
</dbReference>
<dbReference type="PANTHER" id="PTHR22988">
    <property type="entry name" value="MYOTONIC DYSTROPHY S/T KINASE-RELATED"/>
    <property type="match status" value="1"/>
</dbReference>
<evidence type="ECO:0000256" key="10">
    <source>
        <dbReference type="ARBA" id="ARBA00022840"/>
    </source>
</evidence>
<keyword evidence="6 14" id="KW-0547">Nucleotide-binding</keyword>
<evidence type="ECO:0000256" key="5">
    <source>
        <dbReference type="ARBA" id="ARBA00022723"/>
    </source>
</evidence>
<evidence type="ECO:0000256" key="13">
    <source>
        <dbReference type="ARBA" id="ARBA00048679"/>
    </source>
</evidence>
<evidence type="ECO:0000256" key="4">
    <source>
        <dbReference type="ARBA" id="ARBA00022679"/>
    </source>
</evidence>
<dbReference type="SUPFAM" id="SSF56112">
    <property type="entry name" value="Protein kinase-like (PK-like)"/>
    <property type="match status" value="1"/>
</dbReference>
<keyword evidence="10 14" id="KW-0067">ATP-binding</keyword>
<evidence type="ECO:0000259" key="18">
    <source>
        <dbReference type="PROSITE" id="PS50219"/>
    </source>
</evidence>
<dbReference type="GO" id="GO:0008270">
    <property type="term" value="F:zinc ion binding"/>
    <property type="evidence" value="ECO:0007669"/>
    <property type="project" value="UniProtKB-KW"/>
</dbReference>
<dbReference type="GO" id="GO:0005524">
    <property type="term" value="F:ATP binding"/>
    <property type="evidence" value="ECO:0007669"/>
    <property type="project" value="UniProtKB-UniRule"/>
</dbReference>
<evidence type="ECO:0000256" key="9">
    <source>
        <dbReference type="ARBA" id="ARBA00022833"/>
    </source>
</evidence>
<keyword evidence="11 15" id="KW-0175">Coiled coil</keyword>
<dbReference type="Gene3D" id="3.30.200.20">
    <property type="entry name" value="Phosphorylase Kinase, domain 1"/>
    <property type="match status" value="1"/>
</dbReference>
<dbReference type="InterPro" id="IPR000961">
    <property type="entry name" value="AGC-kinase_C"/>
</dbReference>
<dbReference type="EC" id="2.7.11.1" evidence="1"/>
<dbReference type="InterPro" id="IPR000719">
    <property type="entry name" value="Prot_kinase_dom"/>
</dbReference>
<keyword evidence="9" id="KW-0862">Zinc</keyword>
<dbReference type="InterPro" id="IPR011009">
    <property type="entry name" value="Kinase-like_dom_sf"/>
</dbReference>
<dbReference type="InterPro" id="IPR017441">
    <property type="entry name" value="Protein_kinase_ATP_BS"/>
</dbReference>
<feature type="coiled-coil region" evidence="15">
    <location>
        <begin position="469"/>
        <end position="548"/>
    </location>
</feature>
<dbReference type="GO" id="GO:0004674">
    <property type="term" value="F:protein serine/threonine kinase activity"/>
    <property type="evidence" value="ECO:0007669"/>
    <property type="project" value="UniProtKB-KW"/>
</dbReference>